<name>A0ABX7NPJ6_9BACT</name>
<evidence type="ECO:0000313" key="6">
    <source>
        <dbReference type="EMBL" id="QSQ20777.1"/>
    </source>
</evidence>
<evidence type="ECO:0000256" key="3">
    <source>
        <dbReference type="ARBA" id="ARBA00023125"/>
    </source>
</evidence>
<evidence type="ECO:0000256" key="2">
    <source>
        <dbReference type="ARBA" id="ARBA00023015"/>
    </source>
</evidence>
<dbReference type="PROSITE" id="PS50931">
    <property type="entry name" value="HTH_LYSR"/>
    <property type="match status" value="1"/>
</dbReference>
<dbReference type="EMBL" id="CP071090">
    <property type="protein sequence ID" value="QSQ20777.1"/>
    <property type="molecule type" value="Genomic_DNA"/>
</dbReference>
<feature type="domain" description="HTH lysR-type" evidence="5">
    <location>
        <begin position="1"/>
        <end position="58"/>
    </location>
</feature>
<organism evidence="6 7">
    <name type="scientific">Pyxidicoccus parkwayensis</name>
    <dbReference type="NCBI Taxonomy" id="2813578"/>
    <lineage>
        <taxon>Bacteria</taxon>
        <taxon>Pseudomonadati</taxon>
        <taxon>Myxococcota</taxon>
        <taxon>Myxococcia</taxon>
        <taxon>Myxococcales</taxon>
        <taxon>Cystobacterineae</taxon>
        <taxon>Myxococcaceae</taxon>
        <taxon>Pyxidicoccus</taxon>
    </lineage>
</organism>
<accession>A0ABX7NPJ6</accession>
<dbReference type="SUPFAM" id="SSF46785">
    <property type="entry name" value="Winged helix' DNA-binding domain"/>
    <property type="match status" value="1"/>
</dbReference>
<keyword evidence="7" id="KW-1185">Reference proteome</keyword>
<dbReference type="PANTHER" id="PTHR30537:SF3">
    <property type="entry name" value="TRANSCRIPTIONAL REGULATORY PROTEIN"/>
    <property type="match status" value="1"/>
</dbReference>
<dbReference type="Pfam" id="PF00126">
    <property type="entry name" value="HTH_1"/>
    <property type="match status" value="1"/>
</dbReference>
<dbReference type="InterPro" id="IPR000847">
    <property type="entry name" value="LysR_HTH_N"/>
</dbReference>
<evidence type="ECO:0000256" key="4">
    <source>
        <dbReference type="ARBA" id="ARBA00023163"/>
    </source>
</evidence>
<keyword evidence="3" id="KW-0238">DNA-binding</keyword>
<dbReference type="Gene3D" id="1.10.10.10">
    <property type="entry name" value="Winged helix-like DNA-binding domain superfamily/Winged helix DNA-binding domain"/>
    <property type="match status" value="1"/>
</dbReference>
<dbReference type="PANTHER" id="PTHR30537">
    <property type="entry name" value="HTH-TYPE TRANSCRIPTIONAL REGULATOR"/>
    <property type="match status" value="1"/>
</dbReference>
<dbReference type="InterPro" id="IPR036388">
    <property type="entry name" value="WH-like_DNA-bd_sf"/>
</dbReference>
<dbReference type="Gene3D" id="3.40.190.290">
    <property type="match status" value="1"/>
</dbReference>
<protein>
    <submittedName>
        <fullName evidence="6">LysR family transcriptional regulator</fullName>
    </submittedName>
</protein>
<gene>
    <name evidence="6" type="ORF">JY651_36940</name>
</gene>
<keyword evidence="4" id="KW-0804">Transcription</keyword>
<proteinExistence type="inferred from homology"/>
<evidence type="ECO:0000256" key="1">
    <source>
        <dbReference type="ARBA" id="ARBA00009437"/>
    </source>
</evidence>
<dbReference type="SUPFAM" id="SSF53850">
    <property type="entry name" value="Periplasmic binding protein-like II"/>
    <property type="match status" value="1"/>
</dbReference>
<keyword evidence="2" id="KW-0805">Transcription regulation</keyword>
<evidence type="ECO:0000313" key="7">
    <source>
        <dbReference type="Proteomes" id="UP000662747"/>
    </source>
</evidence>
<dbReference type="RefSeq" id="WP_206722357.1">
    <property type="nucleotide sequence ID" value="NZ_CP071090.1"/>
</dbReference>
<comment type="similarity">
    <text evidence="1">Belongs to the LysR transcriptional regulatory family.</text>
</comment>
<dbReference type="InterPro" id="IPR036390">
    <property type="entry name" value="WH_DNA-bd_sf"/>
</dbReference>
<dbReference type="InterPro" id="IPR005119">
    <property type="entry name" value="LysR_subst-bd"/>
</dbReference>
<dbReference type="InterPro" id="IPR058163">
    <property type="entry name" value="LysR-type_TF_proteobact-type"/>
</dbReference>
<sequence length="297" mass="32820">MDWNDLRYLLAVHEGGSLASAARKLRVDAATVGRRLTALERSVGVRLLEKAPGGMRLTAAGEQAVEAARRIDDTATTLERQLAGADVQVSGHIRITAPETVVSHVLAPHLPAWRERHPALQLELLAATQVLNLSRREADLAVRLFRPQEPTLTVRKLGDISFALYGSKAYVRRHGRPKLEALREHVLLGYDDSLAQTAEKQWLERSGEGALFALRSNSRYVLMEATRKGLGLTVLPCYLADGVPDLVRLSPVDAVPTREAWLAVHPDLQHASRVRAAIELLVESFQQEAPRLRGERT</sequence>
<dbReference type="Pfam" id="PF03466">
    <property type="entry name" value="LysR_substrate"/>
    <property type="match status" value="1"/>
</dbReference>
<reference evidence="6 7" key="1">
    <citation type="submission" date="2021-02" db="EMBL/GenBank/DDBJ databases">
        <title>De Novo genome assembly of isolated myxobacteria.</title>
        <authorList>
            <person name="Stevens D.C."/>
        </authorList>
    </citation>
    <scope>NUCLEOTIDE SEQUENCE [LARGE SCALE GENOMIC DNA]</scope>
    <source>
        <strain evidence="7">SCPEA02</strain>
    </source>
</reference>
<dbReference type="Proteomes" id="UP000662747">
    <property type="component" value="Chromosome"/>
</dbReference>
<evidence type="ECO:0000259" key="5">
    <source>
        <dbReference type="PROSITE" id="PS50931"/>
    </source>
</evidence>